<dbReference type="HOGENOM" id="CLU_000315_21_1_9"/>
<dbReference type="PROSITE" id="PS51192">
    <property type="entry name" value="HELICASE_ATP_BIND_1"/>
    <property type="match status" value="1"/>
</dbReference>
<keyword evidence="1" id="KW-0378">Hydrolase</keyword>
<evidence type="ECO:0000256" key="2">
    <source>
        <dbReference type="PROSITE-ProRule" id="PRU00325"/>
    </source>
</evidence>
<evidence type="ECO:0000259" key="3">
    <source>
        <dbReference type="PROSITE" id="PS50966"/>
    </source>
</evidence>
<dbReference type="PATRIC" id="fig|999411.4.peg.1271"/>
<keyword evidence="2" id="KW-0862">Zinc</keyword>
<proteinExistence type="predicted"/>
<reference evidence="6 7" key="1">
    <citation type="submission" date="2013-01" db="EMBL/GenBank/DDBJ databases">
        <title>The Genome Sequence of Clostridium colicanis 209318.</title>
        <authorList>
            <consortium name="The Broad Institute Genome Sequencing Platform"/>
            <person name="Earl A."/>
            <person name="Ward D."/>
            <person name="Feldgarden M."/>
            <person name="Gevers D."/>
            <person name="Courvalin P."/>
            <person name="Lambert T."/>
            <person name="Walker B."/>
            <person name="Young S.K."/>
            <person name="Zeng Q."/>
            <person name="Gargeya S."/>
            <person name="Fitzgerald M."/>
            <person name="Haas B."/>
            <person name="Abouelleil A."/>
            <person name="Alvarado L."/>
            <person name="Arachchi H.M."/>
            <person name="Berlin A.M."/>
            <person name="Chapman S.B."/>
            <person name="Dewar J."/>
            <person name="Goldberg J."/>
            <person name="Griggs A."/>
            <person name="Gujja S."/>
            <person name="Hansen M."/>
            <person name="Howarth C."/>
            <person name="Imamovic A."/>
            <person name="Larimer J."/>
            <person name="McCowan C."/>
            <person name="Murphy C."/>
            <person name="Neiman D."/>
            <person name="Pearson M."/>
            <person name="Priest M."/>
            <person name="Roberts A."/>
            <person name="Saif S."/>
            <person name="Shea T."/>
            <person name="Sisk P."/>
            <person name="Sykes S."/>
            <person name="Wortman J."/>
            <person name="Nusbaum C."/>
            <person name="Birren B."/>
        </authorList>
    </citation>
    <scope>NUCLEOTIDE SEQUENCE [LARGE SCALE GENOMIC DNA]</scope>
    <source>
        <strain evidence="6 7">209318</strain>
    </source>
</reference>
<dbReference type="SMART" id="SM00490">
    <property type="entry name" value="HELICc"/>
    <property type="match status" value="1"/>
</dbReference>
<dbReference type="Gene3D" id="3.40.50.10810">
    <property type="entry name" value="Tandem AAA-ATPase domain"/>
    <property type="match status" value="1"/>
</dbReference>
<feature type="domain" description="Helicase C-terminal" evidence="5">
    <location>
        <begin position="915"/>
        <end position="1069"/>
    </location>
</feature>
<dbReference type="InterPro" id="IPR014001">
    <property type="entry name" value="Helicase_ATP-bd"/>
</dbReference>
<dbReference type="CDD" id="cd18793">
    <property type="entry name" value="SF2_C_SNF"/>
    <property type="match status" value="1"/>
</dbReference>
<dbReference type="GO" id="GO:0016787">
    <property type="term" value="F:hydrolase activity"/>
    <property type="evidence" value="ECO:0007669"/>
    <property type="project" value="UniProtKB-KW"/>
</dbReference>
<sequence>MIRNYFSDGFFKSTSGTKFSYGKDIYENDLIENLEYKILGNNKITISSNVISENLYNTYNVYINLELDDFTVNSISCTCDDFEKNELKKKNYACKHISAAFLKFLDYADKDKFLSKIIEDRKIIDNILDNNKEIDNPLSLLLNEDTRKDVFIDVYLNKNSWSNKITAEFKIGIKTVSSRKKYVIKDINNFLINIYNNIPISFSKDFEFSNKDYKFSSESNKIFSFIETIKELEIYSTGFKRSQDKLINKKEIIIPNGLLKSFLLSIKGNKVYLNSGFYSREVETEILECDIPLPIQLNEEENSIDLIFPRGLPIDLDGKCHVLLYDTVIYIPSTYQSEKLLPYIKTFKNMDSFKFKLEDKDKIFRKLIPSIKNMTDSLMLNDKISNQIIIAKPKFKFYFHRDDYIRLTIKVCYKEYEFNILNDYREKFIYRDTILENRVITLAKNLLFQPIEDKTFVFIGSEDKAFEFFKNNIDSLRPIGEIFYSDSFKGNIALDSNSFNIEISRGREEYFEFKYSVSNIDEEEFYNILRSFKDNKKYYKLNSGDYLDLEEIKLKEFLTLLNSLKTSKIDNKLEFNKNKSLYITEKLKEITNDYTGKEYLESIRDNTLNLDYDLNLNNINAKLRDYQLYGVKWMNQLNSLGFGGILGDEMGLGKTLQSIAFISSQKNKKTLIVSPTSLIYNWRDEFLKFSPNTKVKINIGTKKNRKITLDNISNIDVIITTYNLLRNDIDLYEKLDFDFMFIDEAQYIKNSDSKNSKACKRISSNSKFALTGTPIENNLMELWSIFDFIMPGYLWDKNTFNSKYNRNLYEDPILIKDLRLLIDPFILRRFKRDVLKELPDKIEKIIKVDMTKEQKKVYSSYNKYIKELINKKEIAEEFKQDSIEILSYITKLRQIAIDPSLVINDFEGESGKLIALKEILEDTISNGHKVLVFSQFTSALKKIKSTLNANDISTYYIDGSISSKKRLELVNKFNKDETNVFLISLKAGGTGLNLTSADIVIHFDPWWNPAAENQATDRAHRIGQKNIVEVIKLVSEGTVEEKILSLQERKKDLINNLIDENSLSNNLLINLKRDDILKLLKK</sequence>
<dbReference type="AlphaFoldDB" id="N9WG51"/>
<comment type="caution">
    <text evidence="6">The sequence shown here is derived from an EMBL/GenBank/DDBJ whole genome shotgun (WGS) entry which is preliminary data.</text>
</comment>
<feature type="domain" description="SWIM-type" evidence="3">
    <location>
        <begin position="59"/>
        <end position="105"/>
    </location>
</feature>
<dbReference type="Gene3D" id="3.40.50.300">
    <property type="entry name" value="P-loop containing nucleotide triphosphate hydrolases"/>
    <property type="match status" value="1"/>
</dbReference>
<dbReference type="InterPro" id="IPR007527">
    <property type="entry name" value="Znf_SWIM"/>
</dbReference>
<evidence type="ECO:0008006" key="8">
    <source>
        <dbReference type="Google" id="ProtNLM"/>
    </source>
</evidence>
<dbReference type="Pfam" id="PF00176">
    <property type="entry name" value="SNF2-rel_dom"/>
    <property type="match status" value="1"/>
</dbReference>
<dbReference type="eggNOG" id="COG0553">
    <property type="taxonomic scope" value="Bacteria"/>
</dbReference>
<evidence type="ECO:0000259" key="5">
    <source>
        <dbReference type="PROSITE" id="PS51194"/>
    </source>
</evidence>
<dbReference type="Pfam" id="PF00271">
    <property type="entry name" value="Helicase_C"/>
    <property type="match status" value="1"/>
</dbReference>
<dbReference type="InterPro" id="IPR000330">
    <property type="entry name" value="SNF2_N"/>
</dbReference>
<dbReference type="GO" id="GO:0008270">
    <property type="term" value="F:zinc ion binding"/>
    <property type="evidence" value="ECO:0007669"/>
    <property type="project" value="UniProtKB-KW"/>
</dbReference>
<dbReference type="RefSeq" id="WP_002597797.1">
    <property type="nucleotide sequence ID" value="NZ_KB850956.1"/>
</dbReference>
<name>N9WG51_9CLOT</name>
<dbReference type="InterPro" id="IPR001650">
    <property type="entry name" value="Helicase_C-like"/>
</dbReference>
<dbReference type="SMART" id="SM00487">
    <property type="entry name" value="DEXDc"/>
    <property type="match status" value="1"/>
</dbReference>
<dbReference type="eggNOG" id="COG4715">
    <property type="taxonomic scope" value="Bacteria"/>
</dbReference>
<evidence type="ECO:0000313" key="6">
    <source>
        <dbReference type="EMBL" id="ENZ02061.1"/>
    </source>
</evidence>
<feature type="domain" description="Helicase ATP-binding" evidence="4">
    <location>
        <begin position="635"/>
        <end position="792"/>
    </location>
</feature>
<dbReference type="GO" id="GO:0005524">
    <property type="term" value="F:ATP binding"/>
    <property type="evidence" value="ECO:0007669"/>
    <property type="project" value="InterPro"/>
</dbReference>
<protein>
    <recommendedName>
        <fullName evidence="8">SWF/SNF family helicase</fullName>
    </recommendedName>
</protein>
<dbReference type="Pfam" id="PF08455">
    <property type="entry name" value="SNF2_assoc"/>
    <property type="match status" value="1"/>
</dbReference>
<dbReference type="Proteomes" id="UP000013097">
    <property type="component" value="Unassembled WGS sequence"/>
</dbReference>
<dbReference type="EMBL" id="AGYT01000008">
    <property type="protein sequence ID" value="ENZ02061.1"/>
    <property type="molecule type" value="Genomic_DNA"/>
</dbReference>
<dbReference type="PANTHER" id="PTHR10799">
    <property type="entry name" value="SNF2/RAD54 HELICASE FAMILY"/>
    <property type="match status" value="1"/>
</dbReference>
<keyword evidence="2" id="KW-0479">Metal-binding</keyword>
<dbReference type="PROSITE" id="PS51194">
    <property type="entry name" value="HELICASE_CTER"/>
    <property type="match status" value="1"/>
</dbReference>
<dbReference type="InterPro" id="IPR038718">
    <property type="entry name" value="SNF2-like_sf"/>
</dbReference>
<evidence type="ECO:0000313" key="7">
    <source>
        <dbReference type="Proteomes" id="UP000013097"/>
    </source>
</evidence>
<dbReference type="InterPro" id="IPR013663">
    <property type="entry name" value="Helicase_SWF/SNF/SWI_bac"/>
</dbReference>
<dbReference type="PROSITE" id="PS50966">
    <property type="entry name" value="ZF_SWIM"/>
    <property type="match status" value="1"/>
</dbReference>
<evidence type="ECO:0000256" key="1">
    <source>
        <dbReference type="ARBA" id="ARBA00022801"/>
    </source>
</evidence>
<dbReference type="InterPro" id="IPR049730">
    <property type="entry name" value="SNF2/RAD54-like_C"/>
</dbReference>
<gene>
    <name evidence="6" type="ORF">HMPREF1092_01296</name>
</gene>
<dbReference type="SUPFAM" id="SSF52540">
    <property type="entry name" value="P-loop containing nucleoside triphosphate hydrolases"/>
    <property type="match status" value="2"/>
</dbReference>
<evidence type="ECO:0000259" key="4">
    <source>
        <dbReference type="PROSITE" id="PS51192"/>
    </source>
</evidence>
<organism evidence="6 7">
    <name type="scientific">Clostridium thermobutyricum</name>
    <dbReference type="NCBI Taxonomy" id="29372"/>
    <lineage>
        <taxon>Bacteria</taxon>
        <taxon>Bacillati</taxon>
        <taxon>Bacillota</taxon>
        <taxon>Clostridia</taxon>
        <taxon>Eubacteriales</taxon>
        <taxon>Clostridiaceae</taxon>
        <taxon>Clostridium</taxon>
    </lineage>
</organism>
<keyword evidence="7" id="KW-1185">Reference proteome</keyword>
<keyword evidence="2" id="KW-0863">Zinc-finger</keyword>
<dbReference type="InterPro" id="IPR027417">
    <property type="entry name" value="P-loop_NTPase"/>
</dbReference>
<dbReference type="Pfam" id="PF04434">
    <property type="entry name" value="SWIM"/>
    <property type="match status" value="1"/>
</dbReference>
<accession>N9WG51</accession>